<dbReference type="Proteomes" id="UP001596296">
    <property type="component" value="Unassembled WGS sequence"/>
</dbReference>
<sequence>MRVAIVTVGDELLSGDIENTNATWLCARLSDRGVDVARVTTISDDVATIARVVNEYRAEYDAVIVTGGLGPTHDDVTMEAVAAAFGRSLAQDPEAVEWLESEGGYSAADLTDGTADLPSGARMIPNEEGVAPGAALESVYVLPGVPDEMKAMFERIESAFDGTPKYTTTVEADEPESALVDRLIELRDRFGVTVGSYPGGTVRVKITADSPSVAEEAAAWLADRVTHPESAGE</sequence>
<dbReference type="EMBL" id="JBHSXL010000013">
    <property type="protein sequence ID" value="MFC6893807.1"/>
    <property type="molecule type" value="Genomic_DNA"/>
</dbReference>
<evidence type="ECO:0000259" key="1">
    <source>
        <dbReference type="SMART" id="SM00852"/>
    </source>
</evidence>
<organism evidence="2 3">
    <name type="scientific">Halopenitus salinus</name>
    <dbReference type="NCBI Taxonomy" id="1198295"/>
    <lineage>
        <taxon>Archaea</taxon>
        <taxon>Methanobacteriati</taxon>
        <taxon>Methanobacteriota</taxon>
        <taxon>Stenosarchaea group</taxon>
        <taxon>Halobacteria</taxon>
        <taxon>Halobacteriales</taxon>
        <taxon>Haloferacaceae</taxon>
        <taxon>Halopenitus</taxon>
    </lineage>
</organism>
<dbReference type="Gene3D" id="3.40.980.10">
    <property type="entry name" value="MoaB/Mog-like domain"/>
    <property type="match status" value="1"/>
</dbReference>
<proteinExistence type="predicted"/>
<dbReference type="CDD" id="cd00885">
    <property type="entry name" value="cinA"/>
    <property type="match status" value="1"/>
</dbReference>
<protein>
    <submittedName>
        <fullName evidence="2">Competence/damage-inducible protein A</fullName>
    </submittedName>
</protein>
<dbReference type="Pfam" id="PF00994">
    <property type="entry name" value="MoCF_biosynth"/>
    <property type="match status" value="1"/>
</dbReference>
<dbReference type="PANTHER" id="PTHR13939">
    <property type="entry name" value="NICOTINAMIDE-NUCLEOTIDE AMIDOHYDROLASE PNCC"/>
    <property type="match status" value="1"/>
</dbReference>
<keyword evidence="3" id="KW-1185">Reference proteome</keyword>
<dbReference type="PANTHER" id="PTHR13939:SF0">
    <property type="entry name" value="NMN AMIDOHYDROLASE-LIKE PROTEIN YFAY"/>
    <property type="match status" value="1"/>
</dbReference>
<name>A0ABD5UWE0_9EURY</name>
<dbReference type="RefSeq" id="WP_379746272.1">
    <property type="nucleotide sequence ID" value="NZ_JBHSVN010000001.1"/>
</dbReference>
<dbReference type="NCBIfam" id="TIGR00177">
    <property type="entry name" value="molyb_syn"/>
    <property type="match status" value="1"/>
</dbReference>
<comment type="caution">
    <text evidence="2">The sequence shown here is derived from an EMBL/GenBank/DDBJ whole genome shotgun (WGS) entry which is preliminary data.</text>
</comment>
<accession>A0ABD5UWE0</accession>
<dbReference type="InterPro" id="IPR050101">
    <property type="entry name" value="CinA"/>
</dbReference>
<dbReference type="SMART" id="SM00852">
    <property type="entry name" value="MoCF_biosynth"/>
    <property type="match status" value="1"/>
</dbReference>
<dbReference type="SUPFAM" id="SSF53218">
    <property type="entry name" value="Molybdenum cofactor biosynthesis proteins"/>
    <property type="match status" value="1"/>
</dbReference>
<feature type="domain" description="MoaB/Mog" evidence="1">
    <location>
        <begin position="4"/>
        <end position="163"/>
    </location>
</feature>
<evidence type="ECO:0000313" key="2">
    <source>
        <dbReference type="EMBL" id="MFC6893807.1"/>
    </source>
</evidence>
<gene>
    <name evidence="2" type="ORF">ACFQE9_14515</name>
</gene>
<evidence type="ECO:0000313" key="3">
    <source>
        <dbReference type="Proteomes" id="UP001596296"/>
    </source>
</evidence>
<dbReference type="InterPro" id="IPR036425">
    <property type="entry name" value="MoaB/Mog-like_dom_sf"/>
</dbReference>
<dbReference type="AlphaFoldDB" id="A0ABD5UWE0"/>
<reference evidence="2 3" key="1">
    <citation type="journal article" date="2019" name="Int. J. Syst. Evol. Microbiol.">
        <title>The Global Catalogue of Microorganisms (GCM) 10K type strain sequencing project: providing services to taxonomists for standard genome sequencing and annotation.</title>
        <authorList>
            <consortium name="The Broad Institute Genomics Platform"/>
            <consortium name="The Broad Institute Genome Sequencing Center for Infectious Disease"/>
            <person name="Wu L."/>
            <person name="Ma J."/>
        </authorList>
    </citation>
    <scope>NUCLEOTIDE SEQUENCE [LARGE SCALE GENOMIC DNA]</scope>
    <source>
        <strain evidence="2 3">SKJ47</strain>
    </source>
</reference>
<dbReference type="InterPro" id="IPR001453">
    <property type="entry name" value="MoaB/Mog_dom"/>
</dbReference>